<evidence type="ECO:0000313" key="2">
    <source>
        <dbReference type="EMBL" id="KJV07984.1"/>
    </source>
</evidence>
<proteinExistence type="inferred from homology"/>
<dbReference type="PANTHER" id="PTHR36112:SF1">
    <property type="entry name" value="RIBOSOMAL RNA SMALL SUBUNIT METHYLTRANSFERASE J"/>
    <property type="match status" value="1"/>
</dbReference>
<dbReference type="RefSeq" id="WP_045777754.1">
    <property type="nucleotide sequence ID" value="NZ_LAJX01000007.1"/>
</dbReference>
<dbReference type="GO" id="GO:0005737">
    <property type="term" value="C:cytoplasm"/>
    <property type="evidence" value="ECO:0007669"/>
    <property type="project" value="UniProtKB-SubCell"/>
</dbReference>
<keyword evidence="1" id="KW-0489">Methyltransferase</keyword>
<protein>
    <recommendedName>
        <fullName evidence="1">Ribosomal RNA small subunit methyltransferase J</fullName>
        <ecNumber evidence="1">2.1.1.242</ecNumber>
    </recommendedName>
    <alternativeName>
        <fullName evidence="1">16S rRNA m2G1516 methyltransferase</fullName>
    </alternativeName>
    <alternativeName>
        <fullName evidence="1">rRNA (guanine-N(2)-)-methyltransferase</fullName>
    </alternativeName>
</protein>
<dbReference type="SUPFAM" id="SSF53335">
    <property type="entry name" value="S-adenosyl-L-methionine-dependent methyltransferases"/>
    <property type="match status" value="1"/>
</dbReference>
<keyword evidence="3" id="KW-1185">Reference proteome</keyword>
<dbReference type="InterPro" id="IPR029063">
    <property type="entry name" value="SAM-dependent_MTases_sf"/>
</dbReference>
<dbReference type="HAMAP" id="MF_01523">
    <property type="entry name" value="16SrRNA_methyltr_J"/>
    <property type="match status" value="1"/>
</dbReference>
<comment type="function">
    <text evidence="1">Specifically methylates the guanosine in position 1516 of 16S rRNA.</text>
</comment>
<comment type="similarity">
    <text evidence="1">Belongs to the methyltransferase superfamily. RsmJ family.</text>
</comment>
<keyword evidence="1" id="KW-0808">Transferase</keyword>
<dbReference type="AlphaFoldDB" id="A0A0F3IQV0"/>
<evidence type="ECO:0000313" key="3">
    <source>
        <dbReference type="Proteomes" id="UP000033684"/>
    </source>
</evidence>
<evidence type="ECO:0000256" key="1">
    <source>
        <dbReference type="HAMAP-Rule" id="MF_01523"/>
    </source>
</evidence>
<dbReference type="OrthoDB" id="3191794at2"/>
<dbReference type="GO" id="GO:0008990">
    <property type="term" value="F:rRNA (guanine-N2-)-methyltransferase activity"/>
    <property type="evidence" value="ECO:0007669"/>
    <property type="project" value="UniProtKB-UniRule"/>
</dbReference>
<reference evidence="3" key="1">
    <citation type="submission" date="2015-03" db="EMBL/GenBank/DDBJ databases">
        <title>Draft genome sequence of a novel methanotroph (Sn10-6) isolated from flooded ricefield rhizosphere in India.</title>
        <authorList>
            <person name="Pandit P.S."/>
            <person name="Pore S.D."/>
            <person name="Arora P."/>
            <person name="Kapse N.G."/>
            <person name="Dhakephalkar P.K."/>
            <person name="Rahalkar M.C."/>
        </authorList>
    </citation>
    <scope>NUCLEOTIDE SEQUENCE [LARGE SCALE GENOMIC DNA]</scope>
    <source>
        <strain evidence="3">Sn10-6</strain>
    </source>
</reference>
<dbReference type="EC" id="2.1.1.242" evidence="1"/>
<comment type="catalytic activity">
    <reaction evidence="1">
        <text>guanosine(1516) in 16S rRNA + S-adenosyl-L-methionine = N(2)-methylguanosine(1516) in 16S rRNA + S-adenosyl-L-homocysteine + H(+)</text>
        <dbReference type="Rhea" id="RHEA:43220"/>
        <dbReference type="Rhea" id="RHEA-COMP:10412"/>
        <dbReference type="Rhea" id="RHEA-COMP:10413"/>
        <dbReference type="ChEBI" id="CHEBI:15378"/>
        <dbReference type="ChEBI" id="CHEBI:57856"/>
        <dbReference type="ChEBI" id="CHEBI:59789"/>
        <dbReference type="ChEBI" id="CHEBI:74269"/>
        <dbReference type="ChEBI" id="CHEBI:74481"/>
        <dbReference type="EC" id="2.1.1.242"/>
    </reaction>
</comment>
<dbReference type="PATRIC" id="fig|1632867.3.peg.5062"/>
<accession>A0A0F3IQV0</accession>
<keyword evidence="1" id="KW-0698">rRNA processing</keyword>
<comment type="subcellular location">
    <subcellularLocation>
        <location evidence="1">Cytoplasm</location>
    </subcellularLocation>
</comment>
<sequence>MLDAYSGKLAVLCLNPESLTAHQVLAERLNLPLRASLPALEPYFLTWRDGCLKLIDHELVKQGGLYVDVMPRPGEQRSWPAPKDGLFAQALGRKTQTVVDATTGWGQDSLHMFRMGLDVWCFERSPLMAELLSDGWRRLAELDWFIRLGLTAPMLIAKSAILGLTELNFTPECVYLDPMFPAKRKKSALARKNMRVLHELLGSDDDKHELFEVAWQTASKRVVVKLPDYAEPISGTPNQRLQGKLLRYDVYLKNG</sequence>
<organism evidence="2 3">
    <name type="scientific">Methylocucumis oryzae</name>
    <dbReference type="NCBI Taxonomy" id="1632867"/>
    <lineage>
        <taxon>Bacteria</taxon>
        <taxon>Pseudomonadati</taxon>
        <taxon>Pseudomonadota</taxon>
        <taxon>Gammaproteobacteria</taxon>
        <taxon>Methylococcales</taxon>
        <taxon>Methylococcaceae</taxon>
        <taxon>Methylocucumis</taxon>
    </lineage>
</organism>
<feature type="binding site" evidence="1">
    <location>
        <begin position="123"/>
        <end position="124"/>
    </location>
    <ligand>
        <name>S-adenosyl-L-methionine</name>
        <dbReference type="ChEBI" id="CHEBI:59789"/>
    </ligand>
</feature>
<dbReference type="EMBL" id="LAJX01000007">
    <property type="protein sequence ID" value="KJV07984.1"/>
    <property type="molecule type" value="Genomic_DNA"/>
</dbReference>
<dbReference type="PANTHER" id="PTHR36112">
    <property type="entry name" value="RIBOSOMAL RNA SMALL SUBUNIT METHYLTRANSFERASE J"/>
    <property type="match status" value="1"/>
</dbReference>
<feature type="binding site" evidence="1">
    <location>
        <position position="177"/>
    </location>
    <ligand>
        <name>S-adenosyl-L-methionine</name>
        <dbReference type="ChEBI" id="CHEBI:59789"/>
    </ligand>
</feature>
<dbReference type="Proteomes" id="UP000033684">
    <property type="component" value="Unassembled WGS sequence"/>
</dbReference>
<dbReference type="Pfam" id="PF04445">
    <property type="entry name" value="SAM_MT"/>
    <property type="match status" value="1"/>
</dbReference>
<dbReference type="InterPro" id="IPR007536">
    <property type="entry name" value="16SrRNA_methylTrfase_J"/>
</dbReference>
<keyword evidence="1" id="KW-0963">Cytoplasm</keyword>
<comment type="caution">
    <text evidence="2">The sequence shown here is derived from an EMBL/GenBank/DDBJ whole genome shotgun (WGS) entry which is preliminary data.</text>
</comment>
<reference evidence="2 3" key="2">
    <citation type="journal article" date="2016" name="Microb. Ecol.">
        <title>Genome Characteristics of a Novel Type I Methanotroph (Sn10-6) Isolated from a Flooded Indian Rice Field.</title>
        <authorList>
            <person name="Rahalkar M.C."/>
            <person name="Pandit P.S."/>
            <person name="Dhakephalkar P.K."/>
            <person name="Pore S."/>
            <person name="Arora P."/>
            <person name="Kapse N."/>
        </authorList>
    </citation>
    <scope>NUCLEOTIDE SEQUENCE [LARGE SCALE GENOMIC DNA]</scope>
    <source>
        <strain evidence="2 3">Sn10-6</strain>
    </source>
</reference>
<keyword evidence="1" id="KW-0949">S-adenosyl-L-methionine</keyword>
<dbReference type="Gene3D" id="3.40.50.150">
    <property type="entry name" value="Vaccinia Virus protein VP39"/>
    <property type="match status" value="1"/>
</dbReference>
<name>A0A0F3IQV0_9GAMM</name>
<gene>
    <name evidence="1" type="primary">rsmJ</name>
    <name evidence="2" type="ORF">VZ94_00755</name>
</gene>
<comment type="caution">
    <text evidence="1">Lacks conserved residue(s) required for the propagation of feature annotation.</text>
</comment>